<reference evidence="2" key="3">
    <citation type="submission" date="2022-01" db="UniProtKB">
        <authorList>
            <consortium name="EnsemblPlants"/>
        </authorList>
    </citation>
    <scope>IDENTIFICATION</scope>
    <source>
        <strain evidence="2">subsp. vulgare</strain>
    </source>
</reference>
<dbReference type="Proteomes" id="UP000011116">
    <property type="component" value="Chromosome 6H"/>
</dbReference>
<reference evidence="2" key="2">
    <citation type="submission" date="2020-10" db="EMBL/GenBank/DDBJ databases">
        <authorList>
            <person name="Scholz U."/>
            <person name="Mascher M."/>
            <person name="Fiebig A."/>
        </authorList>
    </citation>
    <scope>NUCLEOTIDE SEQUENCE [LARGE SCALE GENOMIC DNA]</scope>
    <source>
        <strain evidence="2">cv. Morex</strain>
    </source>
</reference>
<dbReference type="Gramene" id="HORVU.MOREX.r2.6HG0450870.1">
    <property type="protein sequence ID" value="HORVU.MOREX.r2.6HG0450870.1.CDS.1"/>
    <property type="gene ID" value="HORVU.MOREX.r2.6HG0450870"/>
</dbReference>
<dbReference type="Pfam" id="PF23635">
    <property type="entry name" value="Beta-prop_AT5G49610-like"/>
    <property type="match status" value="1"/>
</dbReference>
<dbReference type="EnsemblPlants" id="HORVU.MOREX.r3.6HG0542100.1">
    <property type="protein sequence ID" value="HORVU.MOREX.r3.6HG0542100.1.CDS1"/>
    <property type="gene ID" value="HORVU.MOREX.r3.6HG0542100"/>
</dbReference>
<sequence length="262" mass="30010">MAAVSKVLEDDDLLTKILLHTILPTTLVNSVIVCTRWLTHASDRAFLCRFREIHPPHLLGFYINKGQNTPQFIPILPQPLDLASVIRRATSRLGIYQKVSPVPTYILGCRNGNNLIRQHDKIGTTFAVHKVVCPERGMDILPPFPLPQFQYLFDTTYSRIMSKREGNNLSYLYVLMHQTRDRKHRVYIYILRHGIWCMNHILTIDQPPRPWSVLKCVLSDNKIYVPAGWSNIVVLDLAASSLSVIELLEGMEYGERNHIVTG</sequence>
<organism evidence="2 3">
    <name type="scientific">Hordeum vulgare subsp. vulgare</name>
    <name type="common">Domesticated barley</name>
    <dbReference type="NCBI Taxonomy" id="112509"/>
    <lineage>
        <taxon>Eukaryota</taxon>
        <taxon>Viridiplantae</taxon>
        <taxon>Streptophyta</taxon>
        <taxon>Embryophyta</taxon>
        <taxon>Tracheophyta</taxon>
        <taxon>Spermatophyta</taxon>
        <taxon>Magnoliopsida</taxon>
        <taxon>Liliopsida</taxon>
        <taxon>Poales</taxon>
        <taxon>Poaceae</taxon>
        <taxon>BOP clade</taxon>
        <taxon>Pooideae</taxon>
        <taxon>Triticodae</taxon>
        <taxon>Triticeae</taxon>
        <taxon>Hordeinae</taxon>
        <taxon>Hordeum</taxon>
    </lineage>
</organism>
<evidence type="ECO:0000259" key="1">
    <source>
        <dbReference type="Pfam" id="PF23635"/>
    </source>
</evidence>
<protein>
    <recommendedName>
        <fullName evidence="1">F-box protein AT5G49610-like beta-propeller domain-containing protein</fullName>
    </recommendedName>
</protein>
<dbReference type="PANTHER" id="PTHR33207">
    <property type="entry name" value="F-BOX DOMAIN CONTAINING PROTEIN-RELATED"/>
    <property type="match status" value="1"/>
</dbReference>
<feature type="domain" description="F-box protein AT5G49610-like beta-propeller" evidence="1">
    <location>
        <begin position="106"/>
        <end position="257"/>
    </location>
</feature>
<evidence type="ECO:0000313" key="3">
    <source>
        <dbReference type="Proteomes" id="UP000011116"/>
    </source>
</evidence>
<evidence type="ECO:0000313" key="2">
    <source>
        <dbReference type="EnsemblPlants" id="HORVU.MOREX.r3.6HG0542100.1.CDS1"/>
    </source>
</evidence>
<keyword evidence="3" id="KW-1185">Reference proteome</keyword>
<proteinExistence type="predicted"/>
<name>A0A8I6Y117_HORVV</name>
<dbReference type="OMA" id="RIEIECK"/>
<dbReference type="AlphaFoldDB" id="A0A8I6Y117"/>
<dbReference type="Gramene" id="HORVU.MOREX.r3.6HG0542100.1">
    <property type="protein sequence ID" value="HORVU.MOREX.r3.6HG0542100.1.CDS1"/>
    <property type="gene ID" value="HORVU.MOREX.r3.6HG0542100"/>
</dbReference>
<dbReference type="InterPro" id="IPR056594">
    <property type="entry name" value="AT5G49610-like_b-prop"/>
</dbReference>
<reference evidence="3" key="1">
    <citation type="journal article" date="2012" name="Nature">
        <title>A physical, genetic and functional sequence assembly of the barley genome.</title>
        <authorList>
            <consortium name="The International Barley Genome Sequencing Consortium"/>
            <person name="Mayer K.F."/>
            <person name="Waugh R."/>
            <person name="Brown J.W."/>
            <person name="Schulman A."/>
            <person name="Langridge P."/>
            <person name="Platzer M."/>
            <person name="Fincher G.B."/>
            <person name="Muehlbauer G.J."/>
            <person name="Sato K."/>
            <person name="Close T.J."/>
            <person name="Wise R.P."/>
            <person name="Stein N."/>
        </authorList>
    </citation>
    <scope>NUCLEOTIDE SEQUENCE [LARGE SCALE GENOMIC DNA]</scope>
    <source>
        <strain evidence="3">cv. Morex</strain>
    </source>
</reference>
<accession>A0A8I6Y117</accession>